<evidence type="ECO:0000313" key="1">
    <source>
        <dbReference type="EMBL" id="URZ12222.1"/>
    </source>
</evidence>
<accession>A0A1S8L3Y2</accession>
<keyword evidence="2" id="KW-1185">Reference proteome</keyword>
<evidence type="ECO:0000313" key="2">
    <source>
        <dbReference type="Proteomes" id="UP000190951"/>
    </source>
</evidence>
<dbReference type="EMBL" id="CP096983">
    <property type="protein sequence ID" value="URZ12222.1"/>
    <property type="molecule type" value="Genomic_DNA"/>
</dbReference>
<dbReference type="InterPro" id="IPR036178">
    <property type="entry name" value="Formintransfe-cycloase-like_sf"/>
</dbReference>
<proteinExistence type="predicted"/>
<sequence length="211" mass="23514">MLENISVKEFIKELASEKPTPGGGGAAALSAALSAALNCMVLNFTIGKKKYNDYDEEIKKMIKEGLKKSDKLKDYFLTGIDRDAEAFSKIIKSYKLPKDTEEEKIYRHECIQEASKFAAEVPENIAQNVNELFELILISAKYGNKNLITDAAAAAIMADAAIETSILNIKINIGSINDIKTKEKLEKSCRNLIKSSKEWKEKILSEVYLNI</sequence>
<dbReference type="RefSeq" id="WP_077833871.1">
    <property type="nucleotide sequence ID" value="NZ_CP096983.1"/>
</dbReference>
<dbReference type="Pfam" id="PF04961">
    <property type="entry name" value="FTCD_C"/>
    <property type="match status" value="1"/>
</dbReference>
<dbReference type="Gene3D" id="1.20.120.680">
    <property type="entry name" value="Formiminotetrahydrofolate cyclodeaminase monomer, up-and-down helical bundle"/>
    <property type="match status" value="1"/>
</dbReference>
<dbReference type="InterPro" id="IPR007044">
    <property type="entry name" value="Cyclodeamin/CycHdrlase"/>
</dbReference>
<dbReference type="SUPFAM" id="SSF101262">
    <property type="entry name" value="Methenyltetrahydrofolate cyclohydrolase-like"/>
    <property type="match status" value="1"/>
</dbReference>
<dbReference type="AlphaFoldDB" id="A0A1S8L3Y2"/>
<reference evidence="1 2" key="1">
    <citation type="submission" date="2022-04" db="EMBL/GenBank/DDBJ databases">
        <title>Genome sequence of C. roseum typestrain.</title>
        <authorList>
            <person name="Poehlein A."/>
            <person name="Schoch T."/>
            <person name="Duerre P."/>
            <person name="Daniel R."/>
        </authorList>
    </citation>
    <scope>NUCLEOTIDE SEQUENCE [LARGE SCALE GENOMIC DNA]</scope>
    <source>
        <strain evidence="1 2">DSM 7320</strain>
    </source>
</reference>
<keyword evidence="1" id="KW-0378">Hydrolase</keyword>
<dbReference type="GO" id="GO:0004477">
    <property type="term" value="F:methenyltetrahydrofolate cyclohydrolase activity"/>
    <property type="evidence" value="ECO:0007669"/>
    <property type="project" value="UniProtKB-EC"/>
</dbReference>
<organism evidence="1 2">
    <name type="scientific">Clostridium felsineum</name>
    <dbReference type="NCBI Taxonomy" id="36839"/>
    <lineage>
        <taxon>Bacteria</taxon>
        <taxon>Bacillati</taxon>
        <taxon>Bacillota</taxon>
        <taxon>Clostridia</taxon>
        <taxon>Eubacteriales</taxon>
        <taxon>Clostridiaceae</taxon>
        <taxon>Clostridium</taxon>
    </lineage>
</organism>
<dbReference type="Proteomes" id="UP000190951">
    <property type="component" value="Chromosome"/>
</dbReference>
<dbReference type="EC" id="3.5.4.9" evidence="1"/>
<dbReference type="KEGG" id="crw:CROST_029390"/>
<gene>
    <name evidence="1" type="primary">fchA</name>
    <name evidence="1" type="ORF">CROST_029390</name>
</gene>
<protein>
    <submittedName>
        <fullName evidence="1">Methenyltetrahydrofolate cyclohydrolase</fullName>
        <ecNumber evidence="1">3.5.4.9</ecNumber>
    </submittedName>
</protein>
<name>A0A1S8L3Y2_9CLOT</name>
<dbReference type="STRING" id="84029.CROST_26060"/>